<proteinExistence type="inferred from homology"/>
<gene>
    <name evidence="7" type="ORF">CB5_LOCUS7062</name>
</gene>
<evidence type="ECO:0000256" key="3">
    <source>
        <dbReference type="ARBA" id="ARBA00022692"/>
    </source>
</evidence>
<dbReference type="PANTHER" id="PTHR33596:SF17">
    <property type="entry name" value="COLD-REGULATED 413 INNER MEMBRANE PROTEIN 1, CHLOROPLASTIC-RELATED"/>
    <property type="match status" value="1"/>
</dbReference>
<dbReference type="PANTHER" id="PTHR33596">
    <property type="entry name" value="COLD-REGULATED 413 PLASMA MEMBRANE PROTEIN 2"/>
    <property type="match status" value="1"/>
</dbReference>
<evidence type="ECO:0000256" key="1">
    <source>
        <dbReference type="ARBA" id="ARBA00004141"/>
    </source>
</evidence>
<sequence>MATLRLFPLRPHSLPQPNKLQSATTINAAAANPLRWDLGVLQGWFGGGVAEDAAAGAAEFRGMVVCYAAAPVAAATLQWASTVSAAVLMVAKGTPIQKSFLVPFVALQAPASVVSWIKGEYGMWTAFLALLVRLFYFIPGELELPLIAMLLVITAPYQAMSLRGTQGGAIISLAIAAFLAFQHFSRIGDLRRAFDQGSFIATLAIVCIAVVPCLFLF</sequence>
<name>A0A6V7NZ38_ANACO</name>
<dbReference type="AlphaFoldDB" id="A0A6V7NZ38"/>
<keyword evidence="5 6" id="KW-0472">Membrane</keyword>
<reference evidence="7" key="1">
    <citation type="submission" date="2020-07" db="EMBL/GenBank/DDBJ databases">
        <authorList>
            <person name="Lin J."/>
        </authorList>
    </citation>
    <scope>NUCLEOTIDE SEQUENCE</scope>
</reference>
<evidence type="ECO:0000256" key="6">
    <source>
        <dbReference type="SAM" id="Phobius"/>
    </source>
</evidence>
<comment type="subcellular location">
    <subcellularLocation>
        <location evidence="1">Membrane</location>
        <topology evidence="1">Multi-pass membrane protein</topology>
    </subcellularLocation>
</comment>
<accession>A0A6V7NZ38</accession>
<keyword evidence="4 6" id="KW-1133">Transmembrane helix</keyword>
<dbReference type="InterPro" id="IPR008892">
    <property type="entry name" value="COR413"/>
</dbReference>
<feature type="transmembrane region" description="Helical" evidence="6">
    <location>
        <begin position="197"/>
        <end position="216"/>
    </location>
</feature>
<evidence type="ECO:0000313" key="7">
    <source>
        <dbReference type="EMBL" id="CAD1823851.1"/>
    </source>
</evidence>
<evidence type="ECO:0000256" key="5">
    <source>
        <dbReference type="ARBA" id="ARBA00023136"/>
    </source>
</evidence>
<evidence type="ECO:0000256" key="4">
    <source>
        <dbReference type="ARBA" id="ARBA00022989"/>
    </source>
</evidence>
<comment type="similarity">
    <text evidence="2">Belongs to the Cold-regulated 413 protein family.</text>
</comment>
<dbReference type="Pfam" id="PF05562">
    <property type="entry name" value="WCOR413"/>
    <property type="match status" value="1"/>
</dbReference>
<organism evidence="7">
    <name type="scientific">Ananas comosus var. bracteatus</name>
    <name type="common">red pineapple</name>
    <dbReference type="NCBI Taxonomy" id="296719"/>
    <lineage>
        <taxon>Eukaryota</taxon>
        <taxon>Viridiplantae</taxon>
        <taxon>Streptophyta</taxon>
        <taxon>Embryophyta</taxon>
        <taxon>Tracheophyta</taxon>
        <taxon>Spermatophyta</taxon>
        <taxon>Magnoliopsida</taxon>
        <taxon>Liliopsida</taxon>
        <taxon>Poales</taxon>
        <taxon>Bromeliaceae</taxon>
        <taxon>Bromelioideae</taxon>
        <taxon>Ananas</taxon>
    </lineage>
</organism>
<evidence type="ECO:0000256" key="2">
    <source>
        <dbReference type="ARBA" id="ARBA00005852"/>
    </source>
</evidence>
<keyword evidence="3 6" id="KW-0812">Transmembrane</keyword>
<dbReference type="EMBL" id="LR862143">
    <property type="protein sequence ID" value="CAD1823851.1"/>
    <property type="molecule type" value="Genomic_DNA"/>
</dbReference>
<dbReference type="GO" id="GO:0016020">
    <property type="term" value="C:membrane"/>
    <property type="evidence" value="ECO:0007669"/>
    <property type="project" value="UniProtKB-SubCell"/>
</dbReference>
<protein>
    <recommendedName>
        <fullName evidence="8">Cold-regulated 413 inner membrane protein 2, chloroplastic</fullName>
    </recommendedName>
</protein>
<feature type="transmembrane region" description="Helical" evidence="6">
    <location>
        <begin position="167"/>
        <end position="185"/>
    </location>
</feature>
<evidence type="ECO:0008006" key="8">
    <source>
        <dbReference type="Google" id="ProtNLM"/>
    </source>
</evidence>